<keyword evidence="4" id="KW-1185">Reference proteome</keyword>
<keyword evidence="2" id="KW-0732">Signal</keyword>
<reference evidence="4" key="1">
    <citation type="submission" date="2015-09" db="EMBL/GenBank/DDBJ databases">
        <authorList>
            <consortium name="Pathogen Informatics"/>
        </authorList>
    </citation>
    <scope>NUCLEOTIDE SEQUENCE [LARGE SCALE GENOMIC DNA]</scope>
    <source>
        <strain evidence="4">Lake Konstanz</strain>
    </source>
</reference>
<evidence type="ECO:0000313" key="3">
    <source>
        <dbReference type="EMBL" id="CUF03539.1"/>
    </source>
</evidence>
<evidence type="ECO:0000256" key="2">
    <source>
        <dbReference type="SAM" id="SignalP"/>
    </source>
</evidence>
<organism evidence="3 4">
    <name type="scientific">Bodo saltans</name>
    <name type="common">Flagellated protozoan</name>
    <dbReference type="NCBI Taxonomy" id="75058"/>
    <lineage>
        <taxon>Eukaryota</taxon>
        <taxon>Discoba</taxon>
        <taxon>Euglenozoa</taxon>
        <taxon>Kinetoplastea</taxon>
        <taxon>Metakinetoplastina</taxon>
        <taxon>Eubodonida</taxon>
        <taxon>Bodonidae</taxon>
        <taxon>Bodo</taxon>
    </lineage>
</organism>
<dbReference type="VEuPathDB" id="TriTrypDB:BSAL_58375"/>
<feature type="region of interest" description="Disordered" evidence="1">
    <location>
        <begin position="909"/>
        <end position="933"/>
    </location>
</feature>
<accession>A0A0S4IK84</accession>
<dbReference type="Proteomes" id="UP000051952">
    <property type="component" value="Unassembled WGS sequence"/>
</dbReference>
<evidence type="ECO:0000256" key="1">
    <source>
        <dbReference type="SAM" id="MobiDB-lite"/>
    </source>
</evidence>
<protein>
    <submittedName>
        <fullName evidence="3">GPI-anchored surface protein, putative</fullName>
    </submittedName>
</protein>
<feature type="non-terminal residue" evidence="3">
    <location>
        <position position="961"/>
    </location>
</feature>
<dbReference type="AlphaFoldDB" id="A0A0S4IK84"/>
<proteinExistence type="predicted"/>
<feature type="compositionally biased region" description="Low complexity" evidence="1">
    <location>
        <begin position="921"/>
        <end position="933"/>
    </location>
</feature>
<sequence>MVNIMRTSFICLCSIMAVIGAATPLTCGVTSNITSNTIYTLTSCTVTSTLRIDPISSGDVLENVEVYVQGGNRFPTLLFQGINSTILTLIVRNIFISFDSIVSSVFDGQPQDSIIAVAANSVTNLTVSWRNSQLLRTGVTAPADPLSRIPPPNYGVAGPTVGRLAYFYVNATVDGLAITVVDSVFDWNLNLGGFVIQSMIIASSFRAVNFTASHVIMYQSITSRGGLGSMFFLGNLARQPTIPLVISDTTISIRDSLAFSVMCNKTGDTGCQFPGEVSAVYAAFITIATAGTTVNVIIALINTQWYVRVPPASLLVDPVETIVIFFTGNGLNIAEHKNMTTRIVNITTNLLAATAASLFYITTFDNVTNFNFSVISGTLRHATRGFIPADSNFRISRVLTIVEGNHIVDSHATMKDLTIYHEVQCGITYNGSTANFSGPASMLMFLGANGENVVGTVARVTFYTDCRNGSFTTNTQVGGLSIALAGQQTVGFHTRVGTLMRNMKVFMSDVIMRGSFGMAPAGLTSLNTNLIASLFLAVSLMANVTNSEIYVVNTTMFIDGLEFQQWSATLAPTCCCNFFSSNGQNATAIVGSADQAKLLSVCNLPNGDTGSGGKFVQHINVTVNIATSFVVNPYQGLHAPDSTALYNAPTLLDHSKVTILNSGGSLSTPVMLTSGIATTITASSFTCMNCVFLSSVAAFSASTSVLSNSVFSVTGSTFQYYAASPLPAAAALAALSKTKYLIYSQGDTTASAFTTLTDRSQIALSNNSISGSLAALTSTTTSIDSTSTISIGCDNKLNATVKMLPERRSRQNWARVSSFLGATLIANSKVELTCLATTTRTLRDVPIPAATPEVLTPTQKAASAATASGVVAAGLVVATLSIPTGFGTVPLLQMSSSALRLRASCASSSLRSSDNGGGSDSSGSSSNGNAGIGTEVADNPLQIALGATLSYAGGTIVGNTV</sequence>
<feature type="chain" id="PRO_5006621346" evidence="2">
    <location>
        <begin position="21"/>
        <end position="961"/>
    </location>
</feature>
<evidence type="ECO:0000313" key="4">
    <source>
        <dbReference type="Proteomes" id="UP000051952"/>
    </source>
</evidence>
<name>A0A0S4IK84_BODSA</name>
<dbReference type="EMBL" id="CYKH01000232">
    <property type="protein sequence ID" value="CUF03539.1"/>
    <property type="molecule type" value="Genomic_DNA"/>
</dbReference>
<gene>
    <name evidence="3" type="ORF">BSAL_58375</name>
</gene>
<feature type="signal peptide" evidence="2">
    <location>
        <begin position="1"/>
        <end position="20"/>
    </location>
</feature>